<evidence type="ECO:0000259" key="1">
    <source>
        <dbReference type="PROSITE" id="PS51708"/>
    </source>
</evidence>
<dbReference type="SMART" id="SM00880">
    <property type="entry name" value="CHAD"/>
    <property type="match status" value="1"/>
</dbReference>
<reference evidence="2 3" key="1">
    <citation type="submission" date="2020-06" db="EMBL/GenBank/DDBJ databases">
        <title>Genome sequence of Rhizobium sp strain ADMK78.</title>
        <authorList>
            <person name="Rahi P."/>
        </authorList>
    </citation>
    <scope>NUCLEOTIDE SEQUENCE [LARGE SCALE GENOMIC DNA]</scope>
    <source>
        <strain evidence="2 3">ADMK78</strain>
    </source>
</reference>
<organism evidence="2 3">
    <name type="scientific">Peteryoungia desertarenae</name>
    <dbReference type="NCBI Taxonomy" id="1813451"/>
    <lineage>
        <taxon>Bacteria</taxon>
        <taxon>Pseudomonadati</taxon>
        <taxon>Pseudomonadota</taxon>
        <taxon>Alphaproteobacteria</taxon>
        <taxon>Hyphomicrobiales</taxon>
        <taxon>Rhizobiaceae</taxon>
        <taxon>Peteryoungia</taxon>
    </lineage>
</organism>
<keyword evidence="3" id="KW-1185">Reference proteome</keyword>
<dbReference type="PANTHER" id="PTHR39339:SF1">
    <property type="entry name" value="CHAD DOMAIN-CONTAINING PROTEIN"/>
    <property type="match status" value="1"/>
</dbReference>
<dbReference type="EMBL" id="CP058350">
    <property type="protein sequence ID" value="QLF68175.1"/>
    <property type="molecule type" value="Genomic_DNA"/>
</dbReference>
<dbReference type="Gene3D" id="1.40.20.10">
    <property type="entry name" value="CHAD domain"/>
    <property type="match status" value="1"/>
</dbReference>
<dbReference type="InterPro" id="IPR038186">
    <property type="entry name" value="CHAD_dom_sf"/>
</dbReference>
<dbReference type="RefSeq" id="WP_138287992.1">
    <property type="nucleotide sequence ID" value="NZ_CP058350.1"/>
</dbReference>
<dbReference type="Proteomes" id="UP000308530">
    <property type="component" value="Chromosome"/>
</dbReference>
<dbReference type="Pfam" id="PF05235">
    <property type="entry name" value="CHAD"/>
    <property type="match status" value="1"/>
</dbReference>
<proteinExistence type="predicted"/>
<name>A0ABX6QIW1_9HYPH</name>
<evidence type="ECO:0000313" key="3">
    <source>
        <dbReference type="Proteomes" id="UP000308530"/>
    </source>
</evidence>
<dbReference type="PROSITE" id="PS51708">
    <property type="entry name" value="CHAD"/>
    <property type="match status" value="1"/>
</dbReference>
<evidence type="ECO:0000313" key="2">
    <source>
        <dbReference type="EMBL" id="QLF68175.1"/>
    </source>
</evidence>
<protein>
    <submittedName>
        <fullName evidence="2">CHAD domain-containing protein</fullName>
    </submittedName>
</protein>
<dbReference type="InterPro" id="IPR007899">
    <property type="entry name" value="CHAD_dom"/>
</dbReference>
<accession>A0ABX6QIW1</accession>
<gene>
    <name evidence="2" type="ORF">FE840_000580</name>
</gene>
<feature type="domain" description="CHAD" evidence="1">
    <location>
        <begin position="8"/>
        <end position="287"/>
    </location>
</feature>
<sequence length="303" mass="33337">MSYRIRPDNAFGEDVRLLLRCLLNGAVTGLTEQPNGVHEAVHEARKKFKRIRNLYRLVGADNKELRRQENARLRDAARSLSKVRDAAALIETIDVLSAAALNAEEEGAVAKAREALIARRDRIASSETDFQDKLSGVIDACGAALREVDSLSLPNRPRPAARLLAKGWKKGLVRAQTALETCEGSGHGEAFHDLRKAAQAYWMNLSLMRGLWPSAMASKRKDAKKLVDVLGHDQDLSVLTSVLDDEPELCGDGEALSFLLAMIIRCQQQLRREALELANIVFAEPPEREAAIIATLWLEAAAG</sequence>
<dbReference type="PANTHER" id="PTHR39339">
    <property type="entry name" value="SLR1444 PROTEIN"/>
    <property type="match status" value="1"/>
</dbReference>